<feature type="region of interest" description="Disordered" evidence="1">
    <location>
        <begin position="43"/>
        <end position="93"/>
    </location>
</feature>
<evidence type="ECO:0000313" key="3">
    <source>
        <dbReference type="EMBL" id="CAD7659692.1"/>
    </source>
</evidence>
<dbReference type="OrthoDB" id="6530817at2759"/>
<keyword evidence="2" id="KW-1133">Transmembrane helix</keyword>
<gene>
    <name evidence="3" type="ORF">ONB1V03_LOCUS16287</name>
</gene>
<reference evidence="3" key="1">
    <citation type="submission" date="2020-11" db="EMBL/GenBank/DDBJ databases">
        <authorList>
            <person name="Tran Van P."/>
        </authorList>
    </citation>
    <scope>NUCLEOTIDE SEQUENCE</scope>
</reference>
<dbReference type="Proteomes" id="UP000728032">
    <property type="component" value="Unassembled WGS sequence"/>
</dbReference>
<evidence type="ECO:0000256" key="1">
    <source>
        <dbReference type="SAM" id="MobiDB-lite"/>
    </source>
</evidence>
<keyword evidence="4" id="KW-1185">Reference proteome</keyword>
<accession>A0A7R9QV92</accession>
<dbReference type="EMBL" id="CAJPVJ010018109">
    <property type="protein sequence ID" value="CAG2176854.1"/>
    <property type="molecule type" value="Genomic_DNA"/>
</dbReference>
<keyword evidence="2" id="KW-0812">Transmembrane</keyword>
<dbReference type="AlphaFoldDB" id="A0A7R9QV92"/>
<name>A0A7R9QV92_9ACAR</name>
<feature type="transmembrane region" description="Helical" evidence="2">
    <location>
        <begin position="97"/>
        <end position="119"/>
    </location>
</feature>
<feature type="non-terminal residue" evidence="3">
    <location>
        <position position="132"/>
    </location>
</feature>
<proteinExistence type="predicted"/>
<evidence type="ECO:0000256" key="2">
    <source>
        <dbReference type="SAM" id="Phobius"/>
    </source>
</evidence>
<evidence type="ECO:0000313" key="4">
    <source>
        <dbReference type="Proteomes" id="UP000728032"/>
    </source>
</evidence>
<feature type="compositionally biased region" description="Polar residues" evidence="1">
    <location>
        <begin position="76"/>
        <end position="93"/>
    </location>
</feature>
<dbReference type="EMBL" id="OC932934">
    <property type="protein sequence ID" value="CAD7659692.1"/>
    <property type="molecule type" value="Genomic_DNA"/>
</dbReference>
<keyword evidence="2" id="KW-0472">Membrane</keyword>
<protein>
    <submittedName>
        <fullName evidence="3">Uncharacterized protein</fullName>
    </submittedName>
</protein>
<sequence length="132" mass="14179">DSLLPCGEHQHCNTVYGVCECRPKYRPEKRKCVAIHPDEEDVESQPLITDSAHSHPKPTLLPHMTTSPGGGVQVLPTMSTDDGGSKPTQKSAGSSKALVIFLLVVAILLCIALAVVIIWSRNRTRALAANVS</sequence>
<organism evidence="3">
    <name type="scientific">Oppiella nova</name>
    <dbReference type="NCBI Taxonomy" id="334625"/>
    <lineage>
        <taxon>Eukaryota</taxon>
        <taxon>Metazoa</taxon>
        <taxon>Ecdysozoa</taxon>
        <taxon>Arthropoda</taxon>
        <taxon>Chelicerata</taxon>
        <taxon>Arachnida</taxon>
        <taxon>Acari</taxon>
        <taxon>Acariformes</taxon>
        <taxon>Sarcoptiformes</taxon>
        <taxon>Oribatida</taxon>
        <taxon>Brachypylina</taxon>
        <taxon>Oppioidea</taxon>
        <taxon>Oppiidae</taxon>
        <taxon>Oppiella</taxon>
    </lineage>
</organism>